<proteinExistence type="predicted"/>
<dbReference type="Gene3D" id="3.10.450.50">
    <property type="match status" value="1"/>
</dbReference>
<evidence type="ECO:0000313" key="3">
    <source>
        <dbReference type="Proteomes" id="UP000295705"/>
    </source>
</evidence>
<dbReference type="AlphaFoldDB" id="A0A4V3D9T3"/>
<dbReference type="PANTHER" id="PTHR41252">
    <property type="entry name" value="BLR2505 PROTEIN"/>
    <property type="match status" value="1"/>
</dbReference>
<dbReference type="SUPFAM" id="SSF54427">
    <property type="entry name" value="NTF2-like"/>
    <property type="match status" value="1"/>
</dbReference>
<keyword evidence="3" id="KW-1185">Reference proteome</keyword>
<dbReference type="CDD" id="cd00531">
    <property type="entry name" value="NTF2_like"/>
    <property type="match status" value="1"/>
</dbReference>
<dbReference type="EMBL" id="SNYO01000004">
    <property type="protein sequence ID" value="TDQ58292.1"/>
    <property type="molecule type" value="Genomic_DNA"/>
</dbReference>
<evidence type="ECO:0000313" key="2">
    <source>
        <dbReference type="EMBL" id="TDQ58292.1"/>
    </source>
</evidence>
<dbReference type="Pfam" id="PF12680">
    <property type="entry name" value="SnoaL_2"/>
    <property type="match status" value="1"/>
</dbReference>
<evidence type="ECO:0000259" key="1">
    <source>
        <dbReference type="Pfam" id="PF12680"/>
    </source>
</evidence>
<gene>
    <name evidence="2" type="ORF">EV188_10431</name>
</gene>
<reference evidence="2 3" key="1">
    <citation type="submission" date="2019-03" db="EMBL/GenBank/DDBJ databases">
        <title>Genomic Encyclopedia of Type Strains, Phase IV (KMG-IV): sequencing the most valuable type-strain genomes for metagenomic binning, comparative biology and taxonomic classification.</title>
        <authorList>
            <person name="Goeker M."/>
        </authorList>
    </citation>
    <scope>NUCLEOTIDE SEQUENCE [LARGE SCALE GENOMIC DNA]</scope>
    <source>
        <strain evidence="2 3">DSM 45775</strain>
    </source>
</reference>
<dbReference type="PANTHER" id="PTHR41252:SF1">
    <property type="entry name" value="BLR2505 PROTEIN"/>
    <property type="match status" value="1"/>
</dbReference>
<organism evidence="2 3">
    <name type="scientific">Actinomycetospora succinea</name>
    <dbReference type="NCBI Taxonomy" id="663603"/>
    <lineage>
        <taxon>Bacteria</taxon>
        <taxon>Bacillati</taxon>
        <taxon>Actinomycetota</taxon>
        <taxon>Actinomycetes</taxon>
        <taxon>Pseudonocardiales</taxon>
        <taxon>Pseudonocardiaceae</taxon>
        <taxon>Actinomycetospora</taxon>
    </lineage>
</organism>
<comment type="caution">
    <text evidence="2">The sequence shown here is derived from an EMBL/GenBank/DDBJ whole genome shotgun (WGS) entry which is preliminary data.</text>
</comment>
<feature type="domain" description="SnoaL-like" evidence="1">
    <location>
        <begin position="43"/>
        <end position="149"/>
    </location>
</feature>
<sequence length="165" mass="18000">MSALVRTSNGDEVVTFRRPDVVPSVRDMSTATQSKEAANKAVVTEFMEVFSRGDVDAILAFLTDDATWWVAGTIEGISGEKDKAAFGEMLAGLSTLSTTGAIGLTPKALTAEGDRVAAETESYAELTNGRVYNNHYHFVFELSDGRIRRVKEYLDTEHTRAIFLG</sequence>
<dbReference type="Proteomes" id="UP000295705">
    <property type="component" value="Unassembled WGS sequence"/>
</dbReference>
<dbReference type="InterPro" id="IPR032710">
    <property type="entry name" value="NTF2-like_dom_sf"/>
</dbReference>
<name>A0A4V3D9T3_9PSEU</name>
<protein>
    <recommendedName>
        <fullName evidence="1">SnoaL-like domain-containing protein</fullName>
    </recommendedName>
</protein>
<accession>A0A4V3D9T3</accession>
<dbReference type="InterPro" id="IPR037401">
    <property type="entry name" value="SnoaL-like"/>
</dbReference>